<dbReference type="Proteomes" id="UP000286934">
    <property type="component" value="Unassembled WGS sequence"/>
</dbReference>
<keyword evidence="1" id="KW-0732">Signal</keyword>
<reference evidence="3" key="1">
    <citation type="journal article" date="2018" name="Front. Microbiol.">
        <title>Genome-Based Analysis Reveals the Taxonomy and Diversity of the Family Idiomarinaceae.</title>
        <authorList>
            <person name="Liu Y."/>
            <person name="Lai Q."/>
            <person name="Shao Z."/>
        </authorList>
    </citation>
    <scope>NUCLEOTIDE SEQUENCE [LARGE SCALE GENOMIC DNA]</scope>
    <source>
        <strain evidence="3">AIS</strain>
    </source>
</reference>
<comment type="caution">
    <text evidence="2">The sequence shown here is derived from an EMBL/GenBank/DDBJ whole genome shotgun (WGS) entry which is preliminary data.</text>
</comment>
<dbReference type="AlphaFoldDB" id="A0A432WVF2"/>
<protein>
    <submittedName>
        <fullName evidence="2">Uncharacterized protein</fullName>
    </submittedName>
</protein>
<dbReference type="EMBL" id="PIPP01000002">
    <property type="protein sequence ID" value="RUO37729.1"/>
    <property type="molecule type" value="Genomic_DNA"/>
</dbReference>
<evidence type="ECO:0000313" key="3">
    <source>
        <dbReference type="Proteomes" id="UP000286934"/>
    </source>
</evidence>
<proteinExistence type="predicted"/>
<name>A0A432WVF2_9GAMM</name>
<evidence type="ECO:0000313" key="2">
    <source>
        <dbReference type="EMBL" id="RUO37729.1"/>
    </source>
</evidence>
<feature type="chain" id="PRO_5019460048" evidence="1">
    <location>
        <begin position="25"/>
        <end position="185"/>
    </location>
</feature>
<accession>A0A432WVF2</accession>
<sequence length="185" mass="20653">MTLASINSLILASALAIAPFTANAFTANESDNAHRDNVIQLSVDANGNYHISFFANELEPLTAAQENQERALHRSSVLMRKDGRLTTTDERIDDFISAVKYLSKERPRSFSLKPFGELSETDEYGKIQSYAFCIYFENPRKSSSCSHFWFSANEVHLTSAFDAAEIKYERIDKASDISGGSDNYG</sequence>
<feature type="signal peptide" evidence="1">
    <location>
        <begin position="1"/>
        <end position="24"/>
    </location>
</feature>
<keyword evidence="3" id="KW-1185">Reference proteome</keyword>
<dbReference type="RefSeq" id="WP_126807214.1">
    <property type="nucleotide sequence ID" value="NZ_PIPP01000002.1"/>
</dbReference>
<gene>
    <name evidence="2" type="ORF">CWE13_07220</name>
</gene>
<dbReference type="OrthoDB" id="9892053at2"/>
<organism evidence="2 3">
    <name type="scientific">Aliidiomarina shirensis</name>
    <dbReference type="NCBI Taxonomy" id="1048642"/>
    <lineage>
        <taxon>Bacteria</taxon>
        <taxon>Pseudomonadati</taxon>
        <taxon>Pseudomonadota</taxon>
        <taxon>Gammaproteobacteria</taxon>
        <taxon>Alteromonadales</taxon>
        <taxon>Idiomarinaceae</taxon>
        <taxon>Aliidiomarina</taxon>
    </lineage>
</organism>
<evidence type="ECO:0000256" key="1">
    <source>
        <dbReference type="SAM" id="SignalP"/>
    </source>
</evidence>